<evidence type="ECO:0000256" key="8">
    <source>
        <dbReference type="ARBA" id="ARBA00023180"/>
    </source>
</evidence>
<evidence type="ECO:0000256" key="10">
    <source>
        <dbReference type="SAM" id="Phobius"/>
    </source>
</evidence>
<dbReference type="InterPro" id="IPR007110">
    <property type="entry name" value="Ig-like_dom"/>
</dbReference>
<dbReference type="GO" id="GO:0002504">
    <property type="term" value="P:antigen processing and presentation of peptide or polysaccharide antigen via MHC class II"/>
    <property type="evidence" value="ECO:0007669"/>
    <property type="project" value="UniProtKB-KW"/>
</dbReference>
<dbReference type="Pfam" id="PF00969">
    <property type="entry name" value="MHC_II_beta"/>
    <property type="match status" value="1"/>
</dbReference>
<evidence type="ECO:0000256" key="5">
    <source>
        <dbReference type="ARBA" id="ARBA00023130"/>
    </source>
</evidence>
<reference evidence="13" key="1">
    <citation type="journal article" date="2003" name="Immunogenetics">
        <title>Evolution of the major histocompatibility complex: Isolation of class II beta cDNAs from two monotremes, the platypus and the short-beaked echidna.</title>
        <authorList>
            <person name="Belov K."/>
            <person name="Lam M.K."/>
            <person name="Hellman L."/>
            <person name="Colgan D.J."/>
        </authorList>
    </citation>
    <scope>NUCLEOTIDE SEQUENCE</scope>
</reference>
<dbReference type="SMART" id="SM00921">
    <property type="entry name" value="MHC_II_beta"/>
    <property type="match status" value="1"/>
</dbReference>
<feature type="signal peptide" evidence="11">
    <location>
        <begin position="1"/>
        <end position="29"/>
    </location>
</feature>
<dbReference type="GO" id="GO:0042613">
    <property type="term" value="C:MHC class II protein complex"/>
    <property type="evidence" value="ECO:0007669"/>
    <property type="project" value="UniProtKB-KW"/>
</dbReference>
<evidence type="ECO:0000259" key="12">
    <source>
        <dbReference type="PROSITE" id="PS50835"/>
    </source>
</evidence>
<dbReference type="InterPro" id="IPR003006">
    <property type="entry name" value="Ig/MHC_CS"/>
</dbReference>
<sequence>MVSLRVPWSLWAAAVAVALMVLTFPGAGGREPPAEHFLLQFKFECFFHNGTERVLLVVRHIYDRQEIARFDSDVGLYEAVTELGRPDAQYWNSQKDIIDQKRAEVDTVCRHNYGVFDRFLLQRRVQPTVKVSQAKTKPLERHQTLVCSVTGFYPGDIQVQWLRNGQEQKEGVVHTELMRHGDWTFQVLVMLETTPKSGDIYTCHVEHSSLQGPVTVEWRAQSESARSKMLSGVGGLVLGLIFLAVGLTVHFKGRKGHSGPQPAGLLS</sequence>
<keyword evidence="9" id="KW-0491">MHC II</keyword>
<evidence type="ECO:0000256" key="11">
    <source>
        <dbReference type="SAM" id="SignalP"/>
    </source>
</evidence>
<dbReference type="CDD" id="cd05766">
    <property type="entry name" value="IgC1_MHC_II_beta"/>
    <property type="match status" value="1"/>
</dbReference>
<name>Q6WGJ5_TACAU</name>
<dbReference type="EMBL" id="AY288076">
    <property type="protein sequence ID" value="AAQ23922.1"/>
    <property type="molecule type" value="mRNA"/>
</dbReference>
<dbReference type="AlphaFoldDB" id="Q6WGJ5"/>
<evidence type="ECO:0000256" key="3">
    <source>
        <dbReference type="ARBA" id="ARBA00022859"/>
    </source>
</evidence>
<evidence type="ECO:0000256" key="2">
    <source>
        <dbReference type="ARBA" id="ARBA00022692"/>
    </source>
</evidence>
<dbReference type="SMART" id="SM00407">
    <property type="entry name" value="IGc1"/>
    <property type="match status" value="1"/>
</dbReference>
<dbReference type="SUPFAM" id="SSF54452">
    <property type="entry name" value="MHC antigen-recognition domain"/>
    <property type="match status" value="1"/>
</dbReference>
<evidence type="ECO:0000256" key="9">
    <source>
        <dbReference type="ARBA" id="ARBA00023182"/>
    </source>
</evidence>
<keyword evidence="2 10" id="KW-0812">Transmembrane</keyword>
<dbReference type="PROSITE" id="PS00290">
    <property type="entry name" value="IG_MHC"/>
    <property type="match status" value="1"/>
</dbReference>
<dbReference type="InterPro" id="IPR011162">
    <property type="entry name" value="MHC_I/II-like_Ag-recog"/>
</dbReference>
<dbReference type="InterPro" id="IPR014745">
    <property type="entry name" value="MHC_II_a/b_N"/>
</dbReference>
<keyword evidence="8" id="KW-0325">Glycoprotein</keyword>
<protein>
    <submittedName>
        <fullName evidence="13">MHC class II antigen</fullName>
    </submittedName>
</protein>
<dbReference type="PANTHER" id="PTHR19944:SF99">
    <property type="entry name" value="HLA CLASS II HISTOCOMPATIBILITY ANTIGEN, DRB1 BETA CHAIN"/>
    <property type="match status" value="1"/>
</dbReference>
<dbReference type="InterPro" id="IPR000353">
    <property type="entry name" value="MHC_II_b_N"/>
</dbReference>
<dbReference type="PROSITE" id="PS50835">
    <property type="entry name" value="IG_LIKE"/>
    <property type="match status" value="1"/>
</dbReference>
<feature type="domain" description="Ig-like" evidence="12">
    <location>
        <begin position="127"/>
        <end position="215"/>
    </location>
</feature>
<keyword evidence="6 10" id="KW-0472">Membrane</keyword>
<dbReference type="FunFam" id="2.60.40.10:FF:000116">
    <property type="entry name" value="HLA class II histocompatibility antigen, DRB1-1 beta chain"/>
    <property type="match status" value="1"/>
</dbReference>
<dbReference type="InterPro" id="IPR036179">
    <property type="entry name" value="Ig-like_dom_sf"/>
</dbReference>
<evidence type="ECO:0000256" key="7">
    <source>
        <dbReference type="ARBA" id="ARBA00023157"/>
    </source>
</evidence>
<dbReference type="InterPro" id="IPR003597">
    <property type="entry name" value="Ig_C1-set"/>
</dbReference>
<dbReference type="PANTHER" id="PTHR19944">
    <property type="entry name" value="MHC CLASS II-RELATED"/>
    <property type="match status" value="1"/>
</dbReference>
<gene>
    <name evidence="13" type="primary">Taac-DZB</name>
</gene>
<proteinExistence type="evidence at transcript level"/>
<evidence type="ECO:0000256" key="4">
    <source>
        <dbReference type="ARBA" id="ARBA00022989"/>
    </source>
</evidence>
<dbReference type="GO" id="GO:0002250">
    <property type="term" value="P:adaptive immune response"/>
    <property type="evidence" value="ECO:0007669"/>
    <property type="project" value="UniProtKB-KW"/>
</dbReference>
<keyword evidence="7" id="KW-1015">Disulfide bond</keyword>
<dbReference type="Gene3D" id="2.60.40.10">
    <property type="entry name" value="Immunoglobulins"/>
    <property type="match status" value="1"/>
</dbReference>
<keyword evidence="11" id="KW-0732">Signal</keyword>
<dbReference type="SUPFAM" id="SSF48726">
    <property type="entry name" value="Immunoglobulin"/>
    <property type="match status" value="1"/>
</dbReference>
<dbReference type="InterPro" id="IPR013783">
    <property type="entry name" value="Ig-like_fold"/>
</dbReference>
<evidence type="ECO:0000313" key="13">
    <source>
        <dbReference type="EMBL" id="AAQ23922.1"/>
    </source>
</evidence>
<dbReference type="InterPro" id="IPR050160">
    <property type="entry name" value="MHC/Immunoglobulin"/>
</dbReference>
<keyword evidence="3" id="KW-0391">Immunity</keyword>
<dbReference type="FunFam" id="3.10.320.10:FF:000001">
    <property type="entry name" value="HLA class II histocompatibility antigen, DRB1-1 beta chain"/>
    <property type="match status" value="1"/>
</dbReference>
<keyword evidence="4 10" id="KW-1133">Transmembrane helix</keyword>
<comment type="subcellular location">
    <subcellularLocation>
        <location evidence="1">Membrane</location>
        <topology evidence="1">Single-pass type I membrane protein</topology>
    </subcellularLocation>
</comment>
<evidence type="ECO:0000256" key="1">
    <source>
        <dbReference type="ARBA" id="ARBA00004479"/>
    </source>
</evidence>
<dbReference type="Gene3D" id="3.10.320.10">
    <property type="entry name" value="Class II Histocompatibility Antigen, M Beta Chain, Chain B, domain 1"/>
    <property type="match status" value="1"/>
</dbReference>
<keyword evidence="5" id="KW-1064">Adaptive immunity</keyword>
<feature type="chain" id="PRO_5004281776" evidence="11">
    <location>
        <begin position="30"/>
        <end position="267"/>
    </location>
</feature>
<accession>Q6WGJ5</accession>
<dbReference type="Pfam" id="PF07654">
    <property type="entry name" value="C1-set"/>
    <property type="match status" value="1"/>
</dbReference>
<organism evidence="13">
    <name type="scientific">Tachyglossus aculeatus</name>
    <name type="common">Short-beaked echidna</name>
    <name type="synonym">Myrmecophaga aculeata</name>
    <dbReference type="NCBI Taxonomy" id="9261"/>
    <lineage>
        <taxon>Eukaryota</taxon>
        <taxon>Metazoa</taxon>
        <taxon>Chordata</taxon>
        <taxon>Craniata</taxon>
        <taxon>Vertebrata</taxon>
        <taxon>Euteleostomi</taxon>
        <taxon>Mammalia</taxon>
        <taxon>Monotremata</taxon>
        <taxon>Tachyglossidae</taxon>
        <taxon>Tachyglossus</taxon>
    </lineage>
</organism>
<feature type="transmembrane region" description="Helical" evidence="10">
    <location>
        <begin position="229"/>
        <end position="251"/>
    </location>
</feature>
<evidence type="ECO:0000256" key="6">
    <source>
        <dbReference type="ARBA" id="ARBA00023136"/>
    </source>
</evidence>